<proteinExistence type="predicted"/>
<feature type="chain" id="PRO_5020474224" evidence="1">
    <location>
        <begin position="40"/>
        <end position="289"/>
    </location>
</feature>
<reference evidence="2 3" key="1">
    <citation type="submission" date="2018-11" db="EMBL/GenBank/DDBJ databases">
        <authorList>
            <person name="Mardanov A.V."/>
            <person name="Ravin N.V."/>
            <person name="Dedysh S.N."/>
        </authorList>
    </citation>
    <scope>NUCLEOTIDE SEQUENCE [LARGE SCALE GENOMIC DNA]</scope>
    <source>
        <strain evidence="2 3">AF10</strain>
    </source>
</reference>
<reference evidence="3" key="2">
    <citation type="submission" date="2019-02" db="EMBL/GenBank/DDBJ databases">
        <title>Granulicella sibirica sp. nov., a psychrotolerant acidobacterium isolated from an organic soil layer in forested tundra, West Siberia.</title>
        <authorList>
            <person name="Oshkin I.Y."/>
            <person name="Kulichevskaya I.S."/>
            <person name="Rijpstra W.I.C."/>
            <person name="Sinninghe Damste J.S."/>
            <person name="Rakitin A.L."/>
            <person name="Ravin N.V."/>
            <person name="Dedysh S.N."/>
        </authorList>
    </citation>
    <scope>NUCLEOTIDE SEQUENCE [LARGE SCALE GENOMIC DNA]</scope>
    <source>
        <strain evidence="3">AF10</strain>
    </source>
</reference>
<name>A0A4Q0T592_9BACT</name>
<dbReference type="Proteomes" id="UP000289437">
    <property type="component" value="Unassembled WGS sequence"/>
</dbReference>
<evidence type="ECO:0000313" key="2">
    <source>
        <dbReference type="EMBL" id="RXH58873.1"/>
    </source>
</evidence>
<keyword evidence="1" id="KW-0732">Signal</keyword>
<dbReference type="AlphaFoldDB" id="A0A4Q0T592"/>
<protein>
    <submittedName>
        <fullName evidence="2">Uncharacterized protein</fullName>
    </submittedName>
</protein>
<organism evidence="2 3">
    <name type="scientific">Granulicella sibirica</name>
    <dbReference type="NCBI Taxonomy" id="2479048"/>
    <lineage>
        <taxon>Bacteria</taxon>
        <taxon>Pseudomonadati</taxon>
        <taxon>Acidobacteriota</taxon>
        <taxon>Terriglobia</taxon>
        <taxon>Terriglobales</taxon>
        <taxon>Acidobacteriaceae</taxon>
        <taxon>Granulicella</taxon>
    </lineage>
</organism>
<gene>
    <name evidence="2" type="ORF">GRAN_2183</name>
</gene>
<evidence type="ECO:0000256" key="1">
    <source>
        <dbReference type="SAM" id="SignalP"/>
    </source>
</evidence>
<dbReference type="OrthoDB" id="114100at2"/>
<dbReference type="EMBL" id="RDSM01000001">
    <property type="protein sequence ID" value="RXH58873.1"/>
    <property type="molecule type" value="Genomic_DNA"/>
</dbReference>
<accession>A0A4Q0T592</accession>
<keyword evidence="3" id="KW-1185">Reference proteome</keyword>
<evidence type="ECO:0000313" key="3">
    <source>
        <dbReference type="Proteomes" id="UP000289437"/>
    </source>
</evidence>
<comment type="caution">
    <text evidence="2">The sequence shown here is derived from an EMBL/GenBank/DDBJ whole genome shotgun (WGS) entry which is preliminary data.</text>
</comment>
<feature type="signal peptide" evidence="1">
    <location>
        <begin position="1"/>
        <end position="39"/>
    </location>
</feature>
<sequence>MNKKTPRSHNQAAASQPLRRPALAIAASLAFAFASSVVAQQVNSSPILLAGNSLPDSPGALLAASARPDTEGTSSSLTTLLDPAWRDSGQYTSATKPMAARTDKYIAPGQPAPQLSVGNKVFLGLKDSVSPLAAFGWLISSGYEQATNGSPNYGGNARGFAQRLGASAARASSESIFSDSIAASILREDPRYYRMGRGNSPLKRGAYAISRVFISRTDSGRATPNISLLAGNLGGAFLTKAYYPSLNTSNTEVFKTFGGSLAGSAVGFGISEFLSGALNIIHNSKSVPD</sequence>
<dbReference type="RefSeq" id="WP_128912790.1">
    <property type="nucleotide sequence ID" value="NZ_RDSM01000001.1"/>
</dbReference>